<keyword evidence="2" id="KW-1185">Reference proteome</keyword>
<dbReference type="InterPro" id="IPR045994">
    <property type="entry name" value="DurN"/>
</dbReference>
<dbReference type="EMBL" id="QKUF01000002">
    <property type="protein sequence ID" value="PZW34363.1"/>
    <property type="molecule type" value="Genomic_DNA"/>
</dbReference>
<protein>
    <submittedName>
        <fullName evidence="1">Uncharacterized protein</fullName>
    </submittedName>
</protein>
<dbReference type="Proteomes" id="UP000248806">
    <property type="component" value="Unassembled WGS sequence"/>
</dbReference>
<dbReference type="RefSeq" id="WP_111319846.1">
    <property type="nucleotide sequence ID" value="NZ_BIFX01000001.1"/>
</dbReference>
<evidence type="ECO:0000313" key="2">
    <source>
        <dbReference type="Proteomes" id="UP000248806"/>
    </source>
</evidence>
<comment type="caution">
    <text evidence="1">The sequence shown here is derived from an EMBL/GenBank/DDBJ whole genome shotgun (WGS) entry which is preliminary data.</text>
</comment>
<gene>
    <name evidence="1" type="ORF">EI42_01200</name>
</gene>
<dbReference type="OrthoDB" id="3436427at2"/>
<dbReference type="AlphaFoldDB" id="A0A326UM79"/>
<sequence>MDKPMSTTNVMYDGDEIRQIQMLLVLLSHLPPDSMLREIFEHAMALPHDPWAARVTPVTDTSFYGLKTWLESLWARDGLSADEQRLVDWQRSGKNIEIAVRELKAIQQLTGFKFGIVALNPGQQSPMVSQ</sequence>
<evidence type="ECO:0000313" key="1">
    <source>
        <dbReference type="EMBL" id="PZW34363.1"/>
    </source>
</evidence>
<dbReference type="Pfam" id="PF19375">
    <property type="entry name" value="DurN"/>
    <property type="match status" value="1"/>
</dbReference>
<accession>A0A326UM79</accession>
<reference evidence="1 2" key="1">
    <citation type="submission" date="2018-06" db="EMBL/GenBank/DDBJ databases">
        <title>Genomic Encyclopedia of Archaeal and Bacterial Type Strains, Phase II (KMG-II): from individual species to whole genera.</title>
        <authorList>
            <person name="Goeker M."/>
        </authorList>
    </citation>
    <scope>NUCLEOTIDE SEQUENCE [LARGE SCALE GENOMIC DNA]</scope>
    <source>
        <strain evidence="1 2">ATCC BAA-1881</strain>
    </source>
</reference>
<organism evidence="1 2">
    <name type="scientific">Thermosporothrix hazakensis</name>
    <dbReference type="NCBI Taxonomy" id="644383"/>
    <lineage>
        <taxon>Bacteria</taxon>
        <taxon>Bacillati</taxon>
        <taxon>Chloroflexota</taxon>
        <taxon>Ktedonobacteria</taxon>
        <taxon>Ktedonobacterales</taxon>
        <taxon>Thermosporotrichaceae</taxon>
        <taxon>Thermosporothrix</taxon>
    </lineage>
</organism>
<name>A0A326UM79_THEHA</name>
<proteinExistence type="predicted"/>